<name>A0A1I6PRJ5_9BACL</name>
<dbReference type="InterPro" id="IPR014001">
    <property type="entry name" value="Helicase_ATP-bd"/>
</dbReference>
<dbReference type="EMBL" id="FPAA01000002">
    <property type="protein sequence ID" value="SFS42823.1"/>
    <property type="molecule type" value="Genomic_DNA"/>
</dbReference>
<proteinExistence type="predicted"/>
<dbReference type="SUPFAM" id="SSF52540">
    <property type="entry name" value="P-loop containing nucleoside triphosphate hydrolases"/>
    <property type="match status" value="2"/>
</dbReference>
<keyword evidence="6" id="KW-0547">Nucleotide-binding</keyword>
<dbReference type="RefSeq" id="WP_176391847.1">
    <property type="nucleotide sequence ID" value="NZ_FPAA01000002.1"/>
</dbReference>
<dbReference type="GO" id="GO:0016787">
    <property type="term" value="F:hydrolase activity"/>
    <property type="evidence" value="ECO:0007669"/>
    <property type="project" value="UniProtKB-KW"/>
</dbReference>
<dbReference type="GO" id="GO:0004386">
    <property type="term" value="F:helicase activity"/>
    <property type="evidence" value="ECO:0007669"/>
    <property type="project" value="UniProtKB-KW"/>
</dbReference>
<dbReference type="CDD" id="cd18012">
    <property type="entry name" value="DEXQc_arch_SWI2_SNF2"/>
    <property type="match status" value="1"/>
</dbReference>
<dbReference type="InterPro" id="IPR027417">
    <property type="entry name" value="P-loop_NTPase"/>
</dbReference>
<feature type="domain" description="Helicase ATP-binding" evidence="4">
    <location>
        <begin position="639"/>
        <end position="798"/>
    </location>
</feature>
<keyword evidence="7" id="KW-1185">Reference proteome</keyword>
<dbReference type="PROSITE" id="PS50966">
    <property type="entry name" value="ZF_SWIM"/>
    <property type="match status" value="1"/>
</dbReference>
<dbReference type="FunFam" id="3.40.50.300:FF:000533">
    <property type="entry name" value="Helicase, Snf2 family"/>
    <property type="match status" value="1"/>
</dbReference>
<dbReference type="PROSITE" id="PS51192">
    <property type="entry name" value="HELICASE_ATP_BIND_1"/>
    <property type="match status" value="1"/>
</dbReference>
<dbReference type="InterPro" id="IPR049730">
    <property type="entry name" value="SNF2/RAD54-like_C"/>
</dbReference>
<dbReference type="PROSITE" id="PS51194">
    <property type="entry name" value="HELICASE_CTER"/>
    <property type="match status" value="1"/>
</dbReference>
<dbReference type="InterPro" id="IPR001650">
    <property type="entry name" value="Helicase_C-like"/>
</dbReference>
<evidence type="ECO:0000259" key="3">
    <source>
        <dbReference type="PROSITE" id="PS50966"/>
    </source>
</evidence>
<keyword evidence="1" id="KW-0378">Hydrolase</keyword>
<evidence type="ECO:0000256" key="2">
    <source>
        <dbReference type="PROSITE-ProRule" id="PRU00325"/>
    </source>
</evidence>
<dbReference type="InterPro" id="IPR038718">
    <property type="entry name" value="SNF2-like_sf"/>
</dbReference>
<dbReference type="Pfam" id="PF00271">
    <property type="entry name" value="Helicase_C"/>
    <property type="match status" value="1"/>
</dbReference>
<protein>
    <submittedName>
        <fullName evidence="6">Superfamily II DNA or RNA helicase, SNF2 family</fullName>
    </submittedName>
</protein>
<dbReference type="SMART" id="SM00487">
    <property type="entry name" value="DEXDc"/>
    <property type="match status" value="1"/>
</dbReference>
<dbReference type="SMART" id="SM00490">
    <property type="entry name" value="HELICc"/>
    <property type="match status" value="1"/>
</dbReference>
<evidence type="ECO:0000313" key="6">
    <source>
        <dbReference type="EMBL" id="SFS42823.1"/>
    </source>
</evidence>
<dbReference type="Pfam" id="PF00176">
    <property type="entry name" value="SNF2-rel_dom"/>
    <property type="match status" value="1"/>
</dbReference>
<evidence type="ECO:0000313" key="7">
    <source>
        <dbReference type="Proteomes" id="UP000198660"/>
    </source>
</evidence>
<dbReference type="GO" id="GO:0008270">
    <property type="term" value="F:zinc ion binding"/>
    <property type="evidence" value="ECO:0007669"/>
    <property type="project" value="UniProtKB-KW"/>
</dbReference>
<keyword evidence="2" id="KW-0479">Metal-binding</keyword>
<reference evidence="7" key="1">
    <citation type="submission" date="2016-10" db="EMBL/GenBank/DDBJ databases">
        <authorList>
            <person name="Varghese N."/>
            <person name="Submissions S."/>
        </authorList>
    </citation>
    <scope>NUCLEOTIDE SEQUENCE [LARGE SCALE GENOMIC DNA]</scope>
    <source>
        <strain evidence="7">DSM 45789</strain>
    </source>
</reference>
<evidence type="ECO:0000256" key="1">
    <source>
        <dbReference type="ARBA" id="ARBA00022801"/>
    </source>
</evidence>
<dbReference type="PANTHER" id="PTHR10799">
    <property type="entry name" value="SNF2/RAD54 HELICASE FAMILY"/>
    <property type="match status" value="1"/>
</dbReference>
<dbReference type="CDD" id="cd18793">
    <property type="entry name" value="SF2_C_SNF"/>
    <property type="match status" value="1"/>
</dbReference>
<dbReference type="Gene3D" id="3.40.50.10810">
    <property type="entry name" value="Tandem AAA-ATPase domain"/>
    <property type="match status" value="1"/>
</dbReference>
<sequence length="1075" mass="124220">MATLGEIQEMVSSDIFKRGMAYYQGGHVKMVEYSEEDASYHATVVGEEDYEVAILLSEKGSLEESSCECLAFKLYRGYCKHIVAVLLLLHFAEKKGESTFQNLIRLTRSEQEQSRFLQEMMDRFQQLHVEDHEEALHPLTVEYELEFQPAWYKGWMVFALQLKVGPQRRYVVKNIREFLRAFTDEVTLPFTKTFTYDPEIFYFSSHDQKMLRFLSSVADNEQVYQSMRNPWQSNHHRMDPRILLIPPDKVGDFLQTLPEGQFVLKDHEDVVTELTINEGVSPFSFLLSKQGRAFALESPGSTADPTLLSEDGYCYYRGVIYRLNKMQRKLVLPLYQELHNQQNQRFIIQPEQMDTFASTLLPLMKDDGSLTMDNHVTEQIIQPDLHTEVKLHLFEKIDGEERLTARVTYTYGDQRVDPFVSDGTREDGTILIRDLAKEKKIMGLFEEAGFHYHKKELYLEGEEALYHFMQTQLPQLQQLAKIYTANISEGMILPRVAPTRLELDEGTHWLEISFDLPDVDETELEDFLQAIIEKKPYLRLTDGSFLSLENHEMNSLRMVLMEEESLNRYLDGEKVKLPALRALQLDALLEGNSEQVKVGQRLRRLLRNMRDPENLDFPIPKQLHATLRDYQRFGFHWMKTLAHYGFGGILADDMGLGKTIQALTFLLSERDHSEPALVIAPASLIYNWESECRRFAPELTTMVVAGTQDERQKCLDQLMGVDVVITSYPLIRRDVRAYEPHHFRTLILDEAQALKNPHSQTAQAVKSLQAQVCFALTGTPIENNLNELNSIFDVTLPGLFPNRRQFQKLSPEAVAKRVRPFILRRMKEQVLSELPDKIETVQVSELTPDQKKLYLATLNRIQQETQQAIQEQSFHKNRMKILAGLTRLRQICCHPALYIENYTSDSGKSEQLYELLEELRANQRRVLVFSQFTSMLAIIREELDLSEVPYHYLDGQTPVVERLEMANRFNAGEKDIFLISLKAGGTGLNLTGADTVILYDLWWNPAVEQQAADRAHRIGQKKTVQVIKLIAKGTIEEKIHELQQKKKALIDQVIQPGEQLLSSLQEEDIREILNL</sequence>
<feature type="domain" description="Helicase C-terminal" evidence="5">
    <location>
        <begin position="908"/>
        <end position="1062"/>
    </location>
</feature>
<dbReference type="InterPro" id="IPR013663">
    <property type="entry name" value="Helicase_SWF/SNF/SWI_bac"/>
</dbReference>
<dbReference type="Gene3D" id="3.40.50.300">
    <property type="entry name" value="P-loop containing nucleotide triphosphate hydrolases"/>
    <property type="match status" value="1"/>
</dbReference>
<keyword evidence="2" id="KW-0862">Zinc</keyword>
<dbReference type="Pfam" id="PF04434">
    <property type="entry name" value="SWIM"/>
    <property type="match status" value="1"/>
</dbReference>
<evidence type="ECO:0000259" key="4">
    <source>
        <dbReference type="PROSITE" id="PS51192"/>
    </source>
</evidence>
<feature type="domain" description="SWIM-type" evidence="3">
    <location>
        <begin position="50"/>
        <end position="90"/>
    </location>
</feature>
<dbReference type="Pfam" id="PF08455">
    <property type="entry name" value="SNF2_assoc"/>
    <property type="match status" value="1"/>
</dbReference>
<keyword evidence="2" id="KW-0863">Zinc-finger</keyword>
<dbReference type="InterPro" id="IPR007527">
    <property type="entry name" value="Znf_SWIM"/>
</dbReference>
<keyword evidence="6" id="KW-0347">Helicase</keyword>
<accession>A0A1I6PRJ5</accession>
<keyword evidence="6" id="KW-0067">ATP-binding</keyword>
<organism evidence="6 7">
    <name type="scientific">Marininema halotolerans</name>
    <dbReference type="NCBI Taxonomy" id="1155944"/>
    <lineage>
        <taxon>Bacteria</taxon>
        <taxon>Bacillati</taxon>
        <taxon>Bacillota</taxon>
        <taxon>Bacilli</taxon>
        <taxon>Bacillales</taxon>
        <taxon>Thermoactinomycetaceae</taxon>
        <taxon>Marininema</taxon>
    </lineage>
</organism>
<dbReference type="AlphaFoldDB" id="A0A1I6PRJ5"/>
<evidence type="ECO:0000259" key="5">
    <source>
        <dbReference type="PROSITE" id="PS51194"/>
    </source>
</evidence>
<dbReference type="Proteomes" id="UP000198660">
    <property type="component" value="Unassembled WGS sequence"/>
</dbReference>
<dbReference type="InterPro" id="IPR000330">
    <property type="entry name" value="SNF2_N"/>
</dbReference>
<gene>
    <name evidence="6" type="ORF">SAMN05444972_10287</name>
</gene>
<dbReference type="GO" id="GO:0005524">
    <property type="term" value="F:ATP binding"/>
    <property type="evidence" value="ECO:0007669"/>
    <property type="project" value="InterPro"/>
</dbReference>